<sequence length="350" mass="38914">MTIRNKPRPATVFGIDIGKNLFHVVGLDGSGTPIQKATFRRDTLLQFFARAEPILVGMEACPGSQWLARRISALGHTVRIIPAQFVKPYVKSNKNDIIDAAAIAEAVTRPTMRFVEVRSPEQVDLQALHRIRDRMISHRTRLISQMRAFCLEYGVAIHQGAGKFKADLPRVLADDANDLTPAMRRILASIFDELRQLEQRIAEVNREIEAIAARSDTARRLMTIPGIGPLAATALLAAAGSARQFKKARDMAAWLGLVPRQYSTGGKTTLLGISKRGNKYLRRMIIHGARSCVTHLDRSRNRIGAWLDGLQKRMHANKVTVALAAKIARIVWVVMTKPGASYERRDPAFS</sequence>
<evidence type="ECO:0000259" key="2">
    <source>
        <dbReference type="Pfam" id="PF01548"/>
    </source>
</evidence>
<name>A0A7G6TUP9_9BRAD</name>
<evidence type="ECO:0000313" key="6">
    <source>
        <dbReference type="EMBL" id="QND71805.1"/>
    </source>
</evidence>
<organism evidence="5 8">
    <name type="scientific">Tardiphaga robiniae</name>
    <dbReference type="NCBI Taxonomy" id="943830"/>
    <lineage>
        <taxon>Bacteria</taxon>
        <taxon>Pseudomonadati</taxon>
        <taxon>Pseudomonadota</taxon>
        <taxon>Alphaproteobacteria</taxon>
        <taxon>Hyphomicrobiales</taxon>
        <taxon>Nitrobacteraceae</taxon>
        <taxon>Tardiphaga</taxon>
    </lineage>
</organism>
<dbReference type="Pfam" id="PF02371">
    <property type="entry name" value="Transposase_20"/>
    <property type="match status" value="1"/>
</dbReference>
<dbReference type="KEGG" id="trb:HB776_21605"/>
<dbReference type="PANTHER" id="PTHR33055">
    <property type="entry name" value="TRANSPOSASE FOR INSERTION SEQUENCE ELEMENT IS1111A"/>
    <property type="match status" value="1"/>
</dbReference>
<evidence type="ECO:0000256" key="1">
    <source>
        <dbReference type="SAM" id="Coils"/>
    </source>
</evidence>
<evidence type="ECO:0000313" key="8">
    <source>
        <dbReference type="Proteomes" id="UP000515291"/>
    </source>
</evidence>
<evidence type="ECO:0000259" key="3">
    <source>
        <dbReference type="Pfam" id="PF02371"/>
    </source>
</evidence>
<protein>
    <submittedName>
        <fullName evidence="5">IS110 family transposase</fullName>
    </submittedName>
</protein>
<feature type="domain" description="Transposase IS110-like N-terminal" evidence="2">
    <location>
        <begin position="14"/>
        <end position="149"/>
    </location>
</feature>
<dbReference type="InterPro" id="IPR002525">
    <property type="entry name" value="Transp_IS110-like_N"/>
</dbReference>
<dbReference type="EMBL" id="CP050292">
    <property type="protein sequence ID" value="QND71805.1"/>
    <property type="molecule type" value="Genomic_DNA"/>
</dbReference>
<evidence type="ECO:0000313" key="5">
    <source>
        <dbReference type="EMBL" id="QND70481.1"/>
    </source>
</evidence>
<dbReference type="KEGG" id="trb:HB776_11640"/>
<evidence type="ECO:0000313" key="7">
    <source>
        <dbReference type="EMBL" id="QND73508.1"/>
    </source>
</evidence>
<dbReference type="Pfam" id="PF01548">
    <property type="entry name" value="DEDD_Tnp_IS110"/>
    <property type="match status" value="1"/>
</dbReference>
<dbReference type="GO" id="GO:0004803">
    <property type="term" value="F:transposase activity"/>
    <property type="evidence" value="ECO:0007669"/>
    <property type="project" value="InterPro"/>
</dbReference>
<reference evidence="5" key="2">
    <citation type="journal article" date="2020" name="Mol. Plant Microbe Interact.">
        <title>Complete genome sequences of four natural Pseudomonas isolates that catabolize a wide range of aromatic compounds relevant to lignin valorization.</title>
        <authorList>
            <person name="Hatmaker E.A."/>
            <person name="Presle G."/>
            <person name="Cannon O."/>
            <person name="Guss A.M."/>
            <person name="Elkins J.G."/>
        </authorList>
    </citation>
    <scope>NUCLEOTIDE SEQUENCE</scope>
    <source>
        <strain evidence="5">581</strain>
    </source>
</reference>
<evidence type="ECO:0000313" key="4">
    <source>
        <dbReference type="EMBL" id="QND69849.1"/>
    </source>
</evidence>
<proteinExistence type="predicted"/>
<dbReference type="AlphaFoldDB" id="A0A7G6TUP9"/>
<dbReference type="GO" id="GO:0006313">
    <property type="term" value="P:DNA transposition"/>
    <property type="evidence" value="ECO:0007669"/>
    <property type="project" value="InterPro"/>
</dbReference>
<dbReference type="EMBL" id="CP050292">
    <property type="protein sequence ID" value="QND69849.1"/>
    <property type="molecule type" value="Genomic_DNA"/>
</dbReference>
<dbReference type="KEGG" id="trb:HB776_03900"/>
<dbReference type="InterPro" id="IPR047650">
    <property type="entry name" value="Transpos_IS110"/>
</dbReference>
<dbReference type="EMBL" id="CP050292">
    <property type="protein sequence ID" value="QND70481.1"/>
    <property type="molecule type" value="Genomic_DNA"/>
</dbReference>
<reference evidence="8" key="1">
    <citation type="journal article" date="2020" name="Mol. Plant Microbe">
        <title>Rhizobial microsymbionts of the narrowly endemic Oxytropis species growing in Kamchatka are characterized by significant genetic diversity and possess a set of genes that are associated with T3SS and T6SS secretion systems and can affect the development of symbiosis.</title>
        <authorList>
            <person name="Safronova V."/>
            <person name="Guro P."/>
            <person name="Sazanova A."/>
            <person name="Kuznetsova I."/>
            <person name="Belimov A."/>
            <person name="Yakubov V."/>
            <person name="Chirak E."/>
            <person name="Afonin A."/>
            <person name="Gogolev Y."/>
            <person name="Andronov E."/>
            <person name="Tikhonovich I."/>
        </authorList>
    </citation>
    <scope>NUCLEOTIDE SEQUENCE [LARGE SCALE GENOMIC DNA]</scope>
    <source>
        <strain evidence="8">581</strain>
    </source>
</reference>
<keyword evidence="1" id="KW-0175">Coiled coil</keyword>
<dbReference type="EMBL" id="CP050292">
    <property type="protein sequence ID" value="QND73508.1"/>
    <property type="molecule type" value="Genomic_DNA"/>
</dbReference>
<feature type="domain" description="Transposase IS116/IS110/IS902 C-terminal" evidence="3">
    <location>
        <begin position="218"/>
        <end position="300"/>
    </location>
</feature>
<dbReference type="KEGG" id="trb:HB776_00260"/>
<dbReference type="NCBIfam" id="NF033542">
    <property type="entry name" value="transpos_IS110"/>
    <property type="match status" value="1"/>
</dbReference>
<dbReference type="RefSeq" id="WP_184512214.1">
    <property type="nucleotide sequence ID" value="NZ_CP050292.1"/>
</dbReference>
<dbReference type="InterPro" id="IPR003346">
    <property type="entry name" value="Transposase_20"/>
</dbReference>
<dbReference type="PANTHER" id="PTHR33055:SF3">
    <property type="entry name" value="PUTATIVE TRANSPOSASE FOR IS117-RELATED"/>
    <property type="match status" value="1"/>
</dbReference>
<gene>
    <name evidence="4" type="ORF">HB776_00260</name>
    <name evidence="5" type="ORF">HB776_03900</name>
    <name evidence="6" type="ORF">HB776_11640</name>
    <name evidence="7" type="ORF">HB776_21605</name>
</gene>
<accession>A0A7G6TUP9</accession>
<dbReference type="GO" id="GO:0003677">
    <property type="term" value="F:DNA binding"/>
    <property type="evidence" value="ECO:0007669"/>
    <property type="project" value="InterPro"/>
</dbReference>
<dbReference type="Proteomes" id="UP000515291">
    <property type="component" value="Chromosome"/>
</dbReference>
<feature type="coiled-coil region" evidence="1">
    <location>
        <begin position="187"/>
        <end position="214"/>
    </location>
</feature>